<feature type="region of interest" description="Disordered" evidence="3">
    <location>
        <begin position="281"/>
        <end position="325"/>
    </location>
</feature>
<comment type="caution">
    <text evidence="5">The sequence shown here is derived from an EMBL/GenBank/DDBJ whole genome shotgun (WGS) entry which is preliminary data.</text>
</comment>
<evidence type="ECO:0000259" key="4">
    <source>
        <dbReference type="Pfam" id="PF11566"/>
    </source>
</evidence>
<feature type="domain" description="PI31 proteasome regulator N-terminal" evidence="4">
    <location>
        <begin position="15"/>
        <end position="181"/>
    </location>
</feature>
<organism evidence="5 6">
    <name type="scientific">Brassica rapa subsp. trilocularis</name>
    <dbReference type="NCBI Taxonomy" id="1813537"/>
    <lineage>
        <taxon>Eukaryota</taxon>
        <taxon>Viridiplantae</taxon>
        <taxon>Streptophyta</taxon>
        <taxon>Embryophyta</taxon>
        <taxon>Tracheophyta</taxon>
        <taxon>Spermatophyta</taxon>
        <taxon>Magnoliopsida</taxon>
        <taxon>eudicotyledons</taxon>
        <taxon>Gunneridae</taxon>
        <taxon>Pentapetalae</taxon>
        <taxon>rosids</taxon>
        <taxon>malvids</taxon>
        <taxon>Brassicales</taxon>
        <taxon>Brassicaceae</taxon>
        <taxon>Brassiceae</taxon>
        <taxon>Brassica</taxon>
    </lineage>
</organism>
<protein>
    <recommendedName>
        <fullName evidence="4">PI31 proteasome regulator N-terminal domain-containing protein</fullName>
    </recommendedName>
</protein>
<evidence type="ECO:0000256" key="2">
    <source>
        <dbReference type="ARBA" id="ARBA00022942"/>
    </source>
</evidence>
<evidence type="ECO:0000313" key="5">
    <source>
        <dbReference type="EMBL" id="KAG5379600.1"/>
    </source>
</evidence>
<comment type="similarity">
    <text evidence="1">Belongs to the proteasome inhibitor PI31 family.</text>
</comment>
<evidence type="ECO:0000256" key="3">
    <source>
        <dbReference type="SAM" id="MobiDB-lite"/>
    </source>
</evidence>
<accession>A0ABQ7L1Q5</accession>
<dbReference type="InterPro" id="IPR045128">
    <property type="entry name" value="PI31-like"/>
</dbReference>
<gene>
    <name evidence="5" type="primary">A07p027930.1_BraROA</name>
    <name evidence="5" type="ORF">IGI04_027442</name>
</gene>
<keyword evidence="2" id="KW-0647">Proteasome</keyword>
<reference evidence="5 6" key="1">
    <citation type="submission" date="2021-03" db="EMBL/GenBank/DDBJ databases">
        <authorList>
            <person name="King G.J."/>
            <person name="Bancroft I."/>
            <person name="Baten A."/>
            <person name="Bloomfield J."/>
            <person name="Borpatragohain P."/>
            <person name="He Z."/>
            <person name="Irish N."/>
            <person name="Irwin J."/>
            <person name="Liu K."/>
            <person name="Mauleon R.P."/>
            <person name="Moore J."/>
            <person name="Morris R."/>
            <person name="Ostergaard L."/>
            <person name="Wang B."/>
            <person name="Wells R."/>
        </authorList>
    </citation>
    <scope>NUCLEOTIDE SEQUENCE [LARGE SCALE GENOMIC DNA]</scope>
    <source>
        <strain evidence="5">R-o-18</strain>
        <tissue evidence="5">Leaf</tissue>
    </source>
</reference>
<keyword evidence="6" id="KW-1185">Reference proteome</keyword>
<evidence type="ECO:0000313" key="6">
    <source>
        <dbReference type="Proteomes" id="UP000823674"/>
    </source>
</evidence>
<proteinExistence type="inferred from homology"/>
<feature type="compositionally biased region" description="Basic and acidic residues" evidence="3">
    <location>
        <begin position="305"/>
        <end position="317"/>
    </location>
</feature>
<name>A0ABQ7L1Q5_BRACM</name>
<sequence length="325" mass="35145">MANSDTVMLVIRSSRPQFRNNRDKIAFVVHASFIASGYKLVATGRPAFAEDALSSSPSQGEVGIEGWNEFEEYAFVYAKKGSKKILVKCLAIDDKLLVDAVAEGGKGEPAHLEIEYVYSLICGGSILMVLKVYCIFVFGSVGNYVAESREEGDYDAEFKNLGKLVTDLQNQILYKVDEGLKPVRPRTQSSSVTNEERESGYYVRRPVPLGPQIHPSGVVVPPIPGPGYSDLIPGPGAGVYPVRGGFGDGSMLVGPNDPRMFPGVGDHQPGFMGPPQPGVPPPGARYDPIGPGFEPGRLGRQPPRRPGDIHPDLEHFPRGFGSDYI</sequence>
<evidence type="ECO:0000256" key="1">
    <source>
        <dbReference type="ARBA" id="ARBA00006405"/>
    </source>
</evidence>
<dbReference type="Gene3D" id="3.40.1000.30">
    <property type="match status" value="1"/>
</dbReference>
<dbReference type="EMBL" id="JADBGQ010000009">
    <property type="protein sequence ID" value="KAG5379600.1"/>
    <property type="molecule type" value="Genomic_DNA"/>
</dbReference>
<dbReference type="PANTHER" id="PTHR13266:SF1">
    <property type="entry name" value="PROTEASOME INHIBITOR PI31 SUBUNIT"/>
    <property type="match status" value="1"/>
</dbReference>
<dbReference type="Proteomes" id="UP000823674">
    <property type="component" value="Chromosome A07"/>
</dbReference>
<dbReference type="Pfam" id="PF11566">
    <property type="entry name" value="PI31_Prot_N"/>
    <property type="match status" value="1"/>
</dbReference>
<dbReference type="InterPro" id="IPR021625">
    <property type="entry name" value="PI31_Prot_N"/>
</dbReference>
<dbReference type="PANTHER" id="PTHR13266">
    <property type="entry name" value="PROTEASOME INHIBITOR"/>
    <property type="match status" value="1"/>
</dbReference>